<dbReference type="AlphaFoldDB" id="A0A1H5DNG2"/>
<dbReference type="InterPro" id="IPR036569">
    <property type="entry name" value="RpiB_LacA_LacB_sf"/>
</dbReference>
<dbReference type="Gene3D" id="3.40.1400.10">
    <property type="entry name" value="Sugar-phosphate isomerase, RpiB/LacA/LacB"/>
    <property type="match status" value="1"/>
</dbReference>
<sequence>MELVEGAVPAPIGGNLVTGQPGTVDVAEEVVLRADSVVHRGGVGIGESAHAPNIPAPEHPSCGTMSAMRIHVAADHAGFELKAALIEHLRASGHDITDHGAVAYDALDDYPPVCLAAGEAVVADAGSLGVVIGGSGNGEQIAANKVTGVRAALAWNVETARLGRQHNDANVVAVGARMHSTSEALAIVDAFVAEPFSGNERHQRRIDQMAAYETR</sequence>
<evidence type="ECO:0000313" key="9">
    <source>
        <dbReference type="EMBL" id="SED80419.1"/>
    </source>
</evidence>
<dbReference type="Pfam" id="PF02502">
    <property type="entry name" value="LacAB_rpiB"/>
    <property type="match status" value="1"/>
</dbReference>
<evidence type="ECO:0000256" key="2">
    <source>
        <dbReference type="ARBA" id="ARBA00004988"/>
    </source>
</evidence>
<proteinExistence type="inferred from homology"/>
<organism evidence="9 10">
    <name type="scientific">Ruania alba</name>
    <dbReference type="NCBI Taxonomy" id="648782"/>
    <lineage>
        <taxon>Bacteria</taxon>
        <taxon>Bacillati</taxon>
        <taxon>Actinomycetota</taxon>
        <taxon>Actinomycetes</taxon>
        <taxon>Micrococcales</taxon>
        <taxon>Ruaniaceae</taxon>
        <taxon>Ruania</taxon>
    </lineage>
</organism>
<dbReference type="EC" id="5.3.1.6" evidence="5"/>
<accession>A0A1H5DNG2</accession>
<evidence type="ECO:0000256" key="6">
    <source>
        <dbReference type="ARBA" id="ARBA00014007"/>
    </source>
</evidence>
<evidence type="ECO:0000256" key="4">
    <source>
        <dbReference type="ARBA" id="ARBA00011738"/>
    </source>
</evidence>
<evidence type="ECO:0000256" key="3">
    <source>
        <dbReference type="ARBA" id="ARBA00008754"/>
    </source>
</evidence>
<dbReference type="NCBIfam" id="TIGR02133">
    <property type="entry name" value="RPI_actino"/>
    <property type="match status" value="1"/>
</dbReference>
<evidence type="ECO:0000256" key="5">
    <source>
        <dbReference type="ARBA" id="ARBA00011959"/>
    </source>
</evidence>
<dbReference type="PANTHER" id="PTHR30345:SF0">
    <property type="entry name" value="DNA DAMAGE-REPAIR_TOLERATION PROTEIN DRT102"/>
    <property type="match status" value="1"/>
</dbReference>
<reference evidence="10" key="1">
    <citation type="submission" date="2016-10" db="EMBL/GenBank/DDBJ databases">
        <authorList>
            <person name="Varghese N."/>
            <person name="Submissions S."/>
        </authorList>
    </citation>
    <scope>NUCLEOTIDE SEQUENCE [LARGE SCALE GENOMIC DNA]</scope>
    <source>
        <strain evidence="10">DSM 21368</strain>
    </source>
</reference>
<comment type="catalytic activity">
    <reaction evidence="1">
        <text>aldehydo-D-ribose 5-phosphate = D-ribulose 5-phosphate</text>
        <dbReference type="Rhea" id="RHEA:14657"/>
        <dbReference type="ChEBI" id="CHEBI:58121"/>
        <dbReference type="ChEBI" id="CHEBI:58273"/>
        <dbReference type="EC" id="5.3.1.6"/>
    </reaction>
</comment>
<dbReference type="Proteomes" id="UP000199220">
    <property type="component" value="Unassembled WGS sequence"/>
</dbReference>
<dbReference type="NCBIfam" id="NF004051">
    <property type="entry name" value="PRK05571.1"/>
    <property type="match status" value="1"/>
</dbReference>
<evidence type="ECO:0000256" key="7">
    <source>
        <dbReference type="ARBA" id="ARBA00023235"/>
    </source>
</evidence>
<name>A0A1H5DNG2_9MICO</name>
<evidence type="ECO:0000256" key="8">
    <source>
        <dbReference type="ARBA" id="ARBA00032117"/>
    </source>
</evidence>
<dbReference type="InterPro" id="IPR011860">
    <property type="entry name" value="Rib-5-P_Isoase_Actino"/>
</dbReference>
<comment type="pathway">
    <text evidence="2">Carbohydrate degradation; pentose phosphate pathway; D-ribose 5-phosphate from D-ribulose 5-phosphate (non-oxidative stage): step 1/1.</text>
</comment>
<dbReference type="GO" id="GO:0004751">
    <property type="term" value="F:ribose-5-phosphate isomerase activity"/>
    <property type="evidence" value="ECO:0007669"/>
    <property type="project" value="UniProtKB-EC"/>
</dbReference>
<dbReference type="SUPFAM" id="SSF89623">
    <property type="entry name" value="Ribose/Galactose isomerase RpiB/AlsB"/>
    <property type="match status" value="1"/>
</dbReference>
<dbReference type="GO" id="GO:0009052">
    <property type="term" value="P:pentose-phosphate shunt, non-oxidative branch"/>
    <property type="evidence" value="ECO:0007669"/>
    <property type="project" value="TreeGrafter"/>
</dbReference>
<dbReference type="PANTHER" id="PTHR30345">
    <property type="entry name" value="RIBOSE-5-PHOSPHATE ISOMERASE B"/>
    <property type="match status" value="1"/>
</dbReference>
<protein>
    <recommendedName>
        <fullName evidence="6">Ribose-5-phosphate isomerase B</fullName>
        <ecNumber evidence="5">5.3.1.6</ecNumber>
    </recommendedName>
    <alternativeName>
        <fullName evidence="8">Phosphoriboisomerase B</fullName>
    </alternativeName>
</protein>
<gene>
    <name evidence="9" type="ORF">SAMN04488554_0740</name>
</gene>
<keyword evidence="10" id="KW-1185">Reference proteome</keyword>
<evidence type="ECO:0000256" key="1">
    <source>
        <dbReference type="ARBA" id="ARBA00001713"/>
    </source>
</evidence>
<dbReference type="EMBL" id="FNTX01000001">
    <property type="protein sequence ID" value="SED80419.1"/>
    <property type="molecule type" value="Genomic_DNA"/>
</dbReference>
<dbReference type="NCBIfam" id="TIGR00689">
    <property type="entry name" value="rpiB_lacA_lacB"/>
    <property type="match status" value="1"/>
</dbReference>
<evidence type="ECO:0000313" key="10">
    <source>
        <dbReference type="Proteomes" id="UP000199220"/>
    </source>
</evidence>
<keyword evidence="7 9" id="KW-0413">Isomerase</keyword>
<dbReference type="STRING" id="648782.SAMN04488554_0740"/>
<dbReference type="GO" id="GO:0019316">
    <property type="term" value="P:D-allose catabolic process"/>
    <property type="evidence" value="ECO:0007669"/>
    <property type="project" value="TreeGrafter"/>
</dbReference>
<dbReference type="InterPro" id="IPR003500">
    <property type="entry name" value="RpiB_LacA_LacB"/>
</dbReference>
<comment type="subunit">
    <text evidence="4">Homodimer.</text>
</comment>
<comment type="similarity">
    <text evidence="3">Belongs to the LacAB/RpiB family.</text>
</comment>